<sequence length="121" mass="13374">MYYVRQALINLAALWPKTNSPVPALLAGIPLSNYMLDGETYDPIYKADVDTDDLEAWSSVHESDTETPAYSFNDHLGYGEDDLSNLAWIKQEFIVADSILPWTPLACSPSPSAIPMQPSPL</sequence>
<dbReference type="AlphaFoldDB" id="A0A0W0EUE8"/>
<accession>A0A0W0EUE8</accession>
<evidence type="ECO:0000313" key="2">
    <source>
        <dbReference type="Proteomes" id="UP000054988"/>
    </source>
</evidence>
<protein>
    <submittedName>
        <fullName evidence="1">Uncharacterized protein</fullName>
    </submittedName>
</protein>
<name>A0A0W0EUE8_MONRR</name>
<reference evidence="1 2" key="1">
    <citation type="submission" date="2015-12" db="EMBL/GenBank/DDBJ databases">
        <title>Draft genome sequence of Moniliophthora roreri, the causal agent of frosty pod rot of cacao.</title>
        <authorList>
            <person name="Aime M.C."/>
            <person name="Diaz-Valderrama J.R."/>
            <person name="Kijpornyongpan T."/>
            <person name="Phillips-Mora W."/>
        </authorList>
    </citation>
    <scope>NUCLEOTIDE SEQUENCE [LARGE SCALE GENOMIC DNA]</scope>
    <source>
        <strain evidence="1 2">MCA 2952</strain>
    </source>
</reference>
<dbReference type="EMBL" id="LATX01002523">
    <property type="protein sequence ID" value="KTB27677.1"/>
    <property type="molecule type" value="Genomic_DNA"/>
</dbReference>
<comment type="caution">
    <text evidence="1">The sequence shown here is derived from an EMBL/GenBank/DDBJ whole genome shotgun (WGS) entry which is preliminary data.</text>
</comment>
<organism evidence="1 2">
    <name type="scientific">Moniliophthora roreri</name>
    <name type="common">Frosty pod rot fungus</name>
    <name type="synonym">Monilia roreri</name>
    <dbReference type="NCBI Taxonomy" id="221103"/>
    <lineage>
        <taxon>Eukaryota</taxon>
        <taxon>Fungi</taxon>
        <taxon>Dikarya</taxon>
        <taxon>Basidiomycota</taxon>
        <taxon>Agaricomycotina</taxon>
        <taxon>Agaricomycetes</taxon>
        <taxon>Agaricomycetidae</taxon>
        <taxon>Agaricales</taxon>
        <taxon>Marasmiineae</taxon>
        <taxon>Marasmiaceae</taxon>
        <taxon>Moniliophthora</taxon>
    </lineage>
</organism>
<gene>
    <name evidence="1" type="ORF">WG66_19741</name>
</gene>
<dbReference type="Proteomes" id="UP000054988">
    <property type="component" value="Unassembled WGS sequence"/>
</dbReference>
<evidence type="ECO:0000313" key="1">
    <source>
        <dbReference type="EMBL" id="KTB27677.1"/>
    </source>
</evidence>
<proteinExistence type="predicted"/>